<dbReference type="EMBL" id="FOJT01000003">
    <property type="protein sequence ID" value="SFB03375.1"/>
    <property type="molecule type" value="Genomic_DNA"/>
</dbReference>
<evidence type="ECO:0000256" key="1">
    <source>
        <dbReference type="SAM" id="SignalP"/>
    </source>
</evidence>
<evidence type="ECO:0000259" key="2">
    <source>
        <dbReference type="Pfam" id="PF13568"/>
    </source>
</evidence>
<protein>
    <submittedName>
        <fullName evidence="3">Probable protein-translocating porin PorT (TC 1.B.44.1.1)</fullName>
    </submittedName>
</protein>
<keyword evidence="1" id="KW-0732">Signal</keyword>
<feature type="chain" id="PRO_5011675433" evidence="1">
    <location>
        <begin position="25"/>
        <end position="241"/>
    </location>
</feature>
<feature type="domain" description="Outer membrane protein beta-barrel" evidence="2">
    <location>
        <begin position="46"/>
        <end position="207"/>
    </location>
</feature>
<proteinExistence type="predicted"/>
<keyword evidence="4" id="KW-1185">Reference proteome</keyword>
<feature type="signal peptide" evidence="1">
    <location>
        <begin position="1"/>
        <end position="24"/>
    </location>
</feature>
<sequence length="241" mass="27816">MIIHKMSKKLLLILIIITSTVSNAQVFSKSMFAKKALVNLENFDKQRVHFGFYLGFNNYDFKIDKKYDDEDIIVDSQTGFNVGLITNLRLTDYVDLRFEPGLYYGQRNLRFPHITDNVDALREVKSTYIHFPLLLKFSSKRIGNVRPYVLGGLSWDMNLSSNANSPDDNSSNRFRMVKKTSNYEMGLGIDLYFEYFKFSPSIRGVFGTKNELIPDNDPNSPWTGNIDKIATRGIFINFAFH</sequence>
<organism evidence="3 4">
    <name type="scientific">Flavobacterium swingsii</name>
    <dbReference type="NCBI Taxonomy" id="498292"/>
    <lineage>
        <taxon>Bacteria</taxon>
        <taxon>Pseudomonadati</taxon>
        <taxon>Bacteroidota</taxon>
        <taxon>Flavobacteriia</taxon>
        <taxon>Flavobacteriales</taxon>
        <taxon>Flavobacteriaceae</taxon>
        <taxon>Flavobacterium</taxon>
    </lineage>
</organism>
<dbReference type="STRING" id="498292.SAMN05660845_1427"/>
<gene>
    <name evidence="3" type="ORF">SAMN05660845_1427</name>
</gene>
<dbReference type="AlphaFoldDB" id="A0A1I0XQQ2"/>
<dbReference type="Proteomes" id="UP000199604">
    <property type="component" value="Unassembled WGS sequence"/>
</dbReference>
<evidence type="ECO:0000313" key="4">
    <source>
        <dbReference type="Proteomes" id="UP000199604"/>
    </source>
</evidence>
<evidence type="ECO:0000313" key="3">
    <source>
        <dbReference type="EMBL" id="SFB03375.1"/>
    </source>
</evidence>
<reference evidence="4" key="1">
    <citation type="submission" date="2016-10" db="EMBL/GenBank/DDBJ databases">
        <authorList>
            <person name="Varghese N."/>
            <person name="Submissions S."/>
        </authorList>
    </citation>
    <scope>NUCLEOTIDE SEQUENCE [LARGE SCALE GENOMIC DNA]</scope>
    <source>
        <strain evidence="4">DSM 21789</strain>
    </source>
</reference>
<dbReference type="Pfam" id="PF13568">
    <property type="entry name" value="OMP_b-brl_2"/>
    <property type="match status" value="1"/>
</dbReference>
<dbReference type="InterPro" id="IPR025665">
    <property type="entry name" value="Beta-barrel_OMP_2"/>
</dbReference>
<accession>A0A1I0XQQ2</accession>
<name>A0A1I0XQQ2_9FLAO</name>